<dbReference type="EMBL" id="JACOGC010000002">
    <property type="protein sequence ID" value="MBC3885100.1"/>
    <property type="molecule type" value="Genomic_DNA"/>
</dbReference>
<dbReference type="Proteomes" id="UP000613113">
    <property type="component" value="Unassembled WGS sequence"/>
</dbReference>
<name>A0ABR6YMS0_9BURK</name>
<gene>
    <name evidence="1" type="ORF">H8K27_08170</name>
</gene>
<keyword evidence="2" id="KW-1185">Reference proteome</keyword>
<sequence>MLNSIYDKTDKGREEIATRKYHLPSRLRSLLVMVDGKQTAADLLKKVATLGLDENSIQDLIDQELIGITVSAELPPAPLADAPTADAAVSVAPTNDTVSATNTSLGISASDAEKFQAIYHFFNETIKSTLGLRGFALQMKVERATTLDDFKNLRQAYVEAVLKHKGREMARSLRDRLDFLLYEGKQQTDTLLNNSDLNLSE</sequence>
<comment type="caution">
    <text evidence="1">The sequence shown here is derived from an EMBL/GenBank/DDBJ whole genome shotgun (WGS) entry which is preliminary data.</text>
</comment>
<dbReference type="RefSeq" id="WP_186862639.1">
    <property type="nucleotide sequence ID" value="NZ_JACOGC010000002.1"/>
</dbReference>
<protein>
    <submittedName>
        <fullName evidence="1">Uncharacterized protein</fullName>
    </submittedName>
</protein>
<evidence type="ECO:0000313" key="1">
    <source>
        <dbReference type="EMBL" id="MBC3885100.1"/>
    </source>
</evidence>
<proteinExistence type="predicted"/>
<reference evidence="1 2" key="1">
    <citation type="submission" date="2020-08" db="EMBL/GenBank/DDBJ databases">
        <title>Novel species isolated from subtropical streams in China.</title>
        <authorList>
            <person name="Lu H."/>
        </authorList>
    </citation>
    <scope>NUCLEOTIDE SEQUENCE [LARGE SCALE GENOMIC DNA]</scope>
    <source>
        <strain evidence="1 2">FT31W</strain>
    </source>
</reference>
<accession>A0ABR6YMS0</accession>
<evidence type="ECO:0000313" key="2">
    <source>
        <dbReference type="Proteomes" id="UP000613113"/>
    </source>
</evidence>
<organism evidence="1 2">
    <name type="scientific">Undibacterium griseum</name>
    <dbReference type="NCBI Taxonomy" id="2762295"/>
    <lineage>
        <taxon>Bacteria</taxon>
        <taxon>Pseudomonadati</taxon>
        <taxon>Pseudomonadota</taxon>
        <taxon>Betaproteobacteria</taxon>
        <taxon>Burkholderiales</taxon>
        <taxon>Oxalobacteraceae</taxon>
        <taxon>Undibacterium</taxon>
    </lineage>
</organism>